<evidence type="ECO:0000313" key="9">
    <source>
        <dbReference type="EMBL" id="KAK3289168.1"/>
    </source>
</evidence>
<evidence type="ECO:0000259" key="7">
    <source>
        <dbReference type="Pfam" id="PF04116"/>
    </source>
</evidence>
<name>A0AAE0H3E2_9CHLO</name>
<dbReference type="InterPro" id="IPR006694">
    <property type="entry name" value="Fatty_acid_hydroxylase"/>
</dbReference>
<gene>
    <name evidence="9" type="ORF">CYMTET_3388</name>
</gene>
<dbReference type="EMBL" id="LGRX02000211">
    <property type="protein sequence ID" value="KAK3289168.1"/>
    <property type="molecule type" value="Genomic_DNA"/>
</dbReference>
<evidence type="ECO:0000256" key="1">
    <source>
        <dbReference type="ARBA" id="ARBA00004141"/>
    </source>
</evidence>
<organism evidence="9 10">
    <name type="scientific">Cymbomonas tetramitiformis</name>
    <dbReference type="NCBI Taxonomy" id="36881"/>
    <lineage>
        <taxon>Eukaryota</taxon>
        <taxon>Viridiplantae</taxon>
        <taxon>Chlorophyta</taxon>
        <taxon>Pyramimonadophyceae</taxon>
        <taxon>Pyramimonadales</taxon>
        <taxon>Pyramimonadaceae</taxon>
        <taxon>Cymbomonas</taxon>
    </lineage>
</organism>
<reference evidence="9 10" key="1">
    <citation type="journal article" date="2015" name="Genome Biol. Evol.">
        <title>Comparative Genomics of a Bacterivorous Green Alga Reveals Evolutionary Causalities and Consequences of Phago-Mixotrophic Mode of Nutrition.</title>
        <authorList>
            <person name="Burns J.A."/>
            <person name="Paasch A."/>
            <person name="Narechania A."/>
            <person name="Kim E."/>
        </authorList>
    </citation>
    <scope>NUCLEOTIDE SEQUENCE [LARGE SCALE GENOMIC DNA]</scope>
    <source>
        <strain evidence="9 10">PLY_AMNH</strain>
    </source>
</reference>
<evidence type="ECO:0000256" key="5">
    <source>
        <dbReference type="ARBA" id="ARBA00023136"/>
    </source>
</evidence>
<comment type="similarity">
    <text evidence="2">Belongs to the sterol desaturase family.</text>
</comment>
<dbReference type="PANTHER" id="PTHR11863">
    <property type="entry name" value="STEROL DESATURASE"/>
    <property type="match status" value="1"/>
</dbReference>
<feature type="domain" description="Very-long-chain aldehyde decarbonylase CER1-like C-terminal" evidence="8">
    <location>
        <begin position="449"/>
        <end position="618"/>
    </location>
</feature>
<dbReference type="Gene3D" id="3.40.50.720">
    <property type="entry name" value="NAD(P)-binding Rossmann-like Domain"/>
    <property type="match status" value="1"/>
</dbReference>
<dbReference type="InterPro" id="IPR021940">
    <property type="entry name" value="CER1-like_C"/>
</dbReference>
<dbReference type="GO" id="GO:0008610">
    <property type="term" value="P:lipid biosynthetic process"/>
    <property type="evidence" value="ECO:0007669"/>
    <property type="project" value="InterPro"/>
</dbReference>
<dbReference type="Pfam" id="PF12076">
    <property type="entry name" value="CER1-like_C"/>
    <property type="match status" value="1"/>
</dbReference>
<dbReference type="GO" id="GO:0005506">
    <property type="term" value="F:iron ion binding"/>
    <property type="evidence" value="ECO:0007669"/>
    <property type="project" value="InterPro"/>
</dbReference>
<proteinExistence type="inferred from homology"/>
<dbReference type="Pfam" id="PF04116">
    <property type="entry name" value="FA_hydroxylase"/>
    <property type="match status" value="1"/>
</dbReference>
<evidence type="ECO:0000259" key="8">
    <source>
        <dbReference type="Pfam" id="PF12076"/>
    </source>
</evidence>
<evidence type="ECO:0000313" key="10">
    <source>
        <dbReference type="Proteomes" id="UP001190700"/>
    </source>
</evidence>
<dbReference type="GO" id="GO:0016020">
    <property type="term" value="C:membrane"/>
    <property type="evidence" value="ECO:0007669"/>
    <property type="project" value="UniProtKB-SubCell"/>
</dbReference>
<dbReference type="InterPro" id="IPR036291">
    <property type="entry name" value="NAD(P)-bd_dom_sf"/>
</dbReference>
<sequence length="631" mass="72059">MASQPGFLYKFPWEDWGNGKYMLFVPTLAAALLYDDADRWHYHMIVIAALRYLNAQFWQTLSRCHAISDKTRVQTKLLEFKQVDREENWDDYIILQVIVMTIVHWVLPGYSGFPSFNAKGIWHTLLFHAGPTEFVYYWFHRGLHHHSLYAQYHSHHHASFLTEPISGSCHPFLEHIGYTANFAIPLLGTWYTGTSSWFSVYAYLLGFDFLNALGHCNFEVIPHWLYEAVPPLKYLLYTSSFHSLHHSRVHINFCLFMPIYDYLYGTADIRSDDLHKSAWTGGRMQDDEVADVAFLAHGTELLSVFHLPFMGRSLSSKPFNPTWWLYPLYPLAVAIFLVLRVFGKPFVAMKHRLGEFKLHVHVIPAWGVQFFMKGEHDRINTHIENSILKADKGGVKVVGLGALNKAEFLNRGGAIFVEKHQKLRARVVHGNTLTTAVLLKTMDSDIKEIFLTGATSKIGKAMALYLCAKNVKVNLLTESEERFKALVESAPSEFRHNLLRAARVEDGAHCKQWVIGKPISDKDQALAPKGTFFHQFVVPPVKPLRNDCSYGVLPALKLPDKTQGVHAAMMDMDRRYVYACYAGAIVHALEGWDHHEVGTIDPLRIDQTWEAAMRHGFKLPEAANSSKLKSF</sequence>
<dbReference type="GO" id="GO:0016491">
    <property type="term" value="F:oxidoreductase activity"/>
    <property type="evidence" value="ECO:0007669"/>
    <property type="project" value="InterPro"/>
</dbReference>
<evidence type="ECO:0000256" key="4">
    <source>
        <dbReference type="ARBA" id="ARBA00022989"/>
    </source>
</evidence>
<feature type="transmembrane region" description="Helical" evidence="6">
    <location>
        <begin position="323"/>
        <end position="342"/>
    </location>
</feature>
<evidence type="ECO:0000256" key="6">
    <source>
        <dbReference type="SAM" id="Phobius"/>
    </source>
</evidence>
<evidence type="ECO:0000256" key="2">
    <source>
        <dbReference type="ARBA" id="ARBA00009324"/>
    </source>
</evidence>
<keyword evidence="3 6" id="KW-0812">Transmembrane</keyword>
<keyword evidence="5 6" id="KW-0472">Membrane</keyword>
<keyword evidence="10" id="KW-1185">Reference proteome</keyword>
<evidence type="ECO:0000256" key="3">
    <source>
        <dbReference type="ARBA" id="ARBA00022692"/>
    </source>
</evidence>
<comment type="subcellular location">
    <subcellularLocation>
        <location evidence="1">Membrane</location>
        <topology evidence="1">Multi-pass membrane protein</topology>
    </subcellularLocation>
</comment>
<keyword evidence="4 6" id="KW-1133">Transmembrane helix</keyword>
<comment type="caution">
    <text evidence="9">The sequence shown here is derived from an EMBL/GenBank/DDBJ whole genome shotgun (WGS) entry which is preliminary data.</text>
</comment>
<dbReference type="SUPFAM" id="SSF51735">
    <property type="entry name" value="NAD(P)-binding Rossmann-fold domains"/>
    <property type="match status" value="1"/>
</dbReference>
<dbReference type="Proteomes" id="UP001190700">
    <property type="component" value="Unassembled WGS sequence"/>
</dbReference>
<dbReference type="AlphaFoldDB" id="A0AAE0H3E2"/>
<protein>
    <submittedName>
        <fullName evidence="9">Sterol desaturase protein</fullName>
    </submittedName>
</protein>
<accession>A0AAE0H3E2</accession>
<feature type="domain" description="Fatty acid hydroxylase" evidence="7">
    <location>
        <begin position="130"/>
        <end position="266"/>
    </location>
</feature>
<dbReference type="InterPro" id="IPR050307">
    <property type="entry name" value="Sterol_Desaturase_Related"/>
</dbReference>